<feature type="domain" description="MSP" evidence="5">
    <location>
        <begin position="4"/>
        <end position="82"/>
    </location>
</feature>
<dbReference type="OrthoDB" id="10022288at2759"/>
<keyword evidence="4" id="KW-0472">Membrane</keyword>
<name>A0A7R9KEE4_9ACAR</name>
<organism evidence="6">
    <name type="scientific">Medioppia subpectinata</name>
    <dbReference type="NCBI Taxonomy" id="1979941"/>
    <lineage>
        <taxon>Eukaryota</taxon>
        <taxon>Metazoa</taxon>
        <taxon>Ecdysozoa</taxon>
        <taxon>Arthropoda</taxon>
        <taxon>Chelicerata</taxon>
        <taxon>Arachnida</taxon>
        <taxon>Acari</taxon>
        <taxon>Acariformes</taxon>
        <taxon>Sarcoptiformes</taxon>
        <taxon>Oribatida</taxon>
        <taxon>Brachypylina</taxon>
        <taxon>Oppioidea</taxon>
        <taxon>Oppiidae</taxon>
        <taxon>Medioppia</taxon>
    </lineage>
</organism>
<reference evidence="6" key="1">
    <citation type="submission" date="2020-11" db="EMBL/GenBank/DDBJ databases">
        <authorList>
            <person name="Tran Van P."/>
        </authorList>
    </citation>
    <scope>NUCLEOTIDE SEQUENCE</scope>
</reference>
<dbReference type="EMBL" id="CAJPIZ010000291">
    <property type="protein sequence ID" value="CAG2101056.1"/>
    <property type="molecule type" value="Genomic_DNA"/>
</dbReference>
<feature type="non-terminal residue" evidence="6">
    <location>
        <position position="1"/>
    </location>
</feature>
<evidence type="ECO:0000256" key="3">
    <source>
        <dbReference type="ARBA" id="ARBA00022989"/>
    </source>
</evidence>
<dbReference type="PANTHER" id="PTHR34441:SF1">
    <property type="entry name" value="MOTILE SPERM DOMAIN-CONTAINING 1"/>
    <property type="match status" value="1"/>
</dbReference>
<keyword evidence="3" id="KW-1133">Transmembrane helix</keyword>
<dbReference type="InterPro" id="IPR008962">
    <property type="entry name" value="PapD-like_sf"/>
</dbReference>
<evidence type="ECO:0000256" key="2">
    <source>
        <dbReference type="ARBA" id="ARBA00022692"/>
    </source>
</evidence>
<dbReference type="Pfam" id="PF00635">
    <property type="entry name" value="Motile_Sperm"/>
    <property type="match status" value="1"/>
</dbReference>
<dbReference type="EMBL" id="OC854866">
    <property type="protein sequence ID" value="CAD7620626.1"/>
    <property type="molecule type" value="Genomic_DNA"/>
</dbReference>
<keyword evidence="2" id="KW-0812">Transmembrane</keyword>
<dbReference type="Gene3D" id="2.60.40.10">
    <property type="entry name" value="Immunoglobulins"/>
    <property type="match status" value="1"/>
</dbReference>
<dbReference type="InterPro" id="IPR000535">
    <property type="entry name" value="MSP_dom"/>
</dbReference>
<evidence type="ECO:0000259" key="5">
    <source>
        <dbReference type="Pfam" id="PF00635"/>
    </source>
</evidence>
<dbReference type="Proteomes" id="UP000759131">
    <property type="component" value="Unassembled WGS sequence"/>
</dbReference>
<sequence>MIPVFVFPSDQLQFNLRARSRSLSLYNPYDFHIKFNILSTNPNAFLLSSSEGIIRSRHCLDIAIRLTQDSVRSEKFQISIRETSGALRSGQRVLCVTNRDDVADDDTTPSADDHFSPVVANNSQQTARAFNAEPKNQWFIYAAAVVCLAVLLLPTDDEREERPLLAVAVAHKLVVLMRARFRAILVLLTADWFSSA</sequence>
<evidence type="ECO:0000313" key="6">
    <source>
        <dbReference type="EMBL" id="CAD7620626.1"/>
    </source>
</evidence>
<gene>
    <name evidence="6" type="ORF">OSB1V03_LOCUS1107</name>
</gene>
<accession>A0A7R9KEE4</accession>
<protein>
    <recommendedName>
        <fullName evidence="5">MSP domain-containing protein</fullName>
    </recommendedName>
</protein>
<dbReference type="GO" id="GO:0005737">
    <property type="term" value="C:cytoplasm"/>
    <property type="evidence" value="ECO:0007669"/>
    <property type="project" value="TreeGrafter"/>
</dbReference>
<evidence type="ECO:0000256" key="4">
    <source>
        <dbReference type="ARBA" id="ARBA00023136"/>
    </source>
</evidence>
<dbReference type="InterPro" id="IPR039283">
    <property type="entry name" value="MOSPD1/3"/>
</dbReference>
<evidence type="ECO:0000313" key="7">
    <source>
        <dbReference type="Proteomes" id="UP000759131"/>
    </source>
</evidence>
<keyword evidence="7" id="KW-1185">Reference proteome</keyword>
<dbReference type="PANTHER" id="PTHR34441">
    <property type="entry name" value="MOTILE SPERM DOMAIN-CONTAINING PROTEIN 1"/>
    <property type="match status" value="1"/>
</dbReference>
<dbReference type="AlphaFoldDB" id="A0A7R9KEE4"/>
<comment type="subcellular location">
    <subcellularLocation>
        <location evidence="1">Membrane</location>
        <topology evidence="1">Multi-pass membrane protein</topology>
    </subcellularLocation>
</comment>
<dbReference type="SUPFAM" id="SSF49354">
    <property type="entry name" value="PapD-like"/>
    <property type="match status" value="1"/>
</dbReference>
<dbReference type="InterPro" id="IPR013783">
    <property type="entry name" value="Ig-like_fold"/>
</dbReference>
<dbReference type="GO" id="GO:0016020">
    <property type="term" value="C:membrane"/>
    <property type="evidence" value="ECO:0007669"/>
    <property type="project" value="UniProtKB-SubCell"/>
</dbReference>
<evidence type="ECO:0000256" key="1">
    <source>
        <dbReference type="ARBA" id="ARBA00004141"/>
    </source>
</evidence>
<proteinExistence type="predicted"/>